<evidence type="ECO:0000256" key="1">
    <source>
        <dbReference type="SAM" id="MobiDB-lite"/>
    </source>
</evidence>
<feature type="signal peptide" evidence="2">
    <location>
        <begin position="1"/>
        <end position="22"/>
    </location>
</feature>
<feature type="compositionally biased region" description="Basic and acidic residues" evidence="1">
    <location>
        <begin position="30"/>
        <end position="41"/>
    </location>
</feature>
<sequence length="60" mass="6328">MNFKKSLIVAAVFMSMSAITFAQTPAQKPAKKEKAKTEKAVSDTAKAAHKGHKPAAKKGA</sequence>
<evidence type="ECO:0008006" key="5">
    <source>
        <dbReference type="Google" id="ProtNLM"/>
    </source>
</evidence>
<evidence type="ECO:0000313" key="4">
    <source>
        <dbReference type="Proteomes" id="UP000461730"/>
    </source>
</evidence>
<comment type="caution">
    <text evidence="3">The sequence shown here is derived from an EMBL/GenBank/DDBJ whole genome shotgun (WGS) entry which is preliminary data.</text>
</comment>
<protein>
    <recommendedName>
        <fullName evidence="5">Acid-shock protein</fullName>
    </recommendedName>
</protein>
<proteinExistence type="predicted"/>
<keyword evidence="4" id="KW-1185">Reference proteome</keyword>
<name>A0A7K1UA53_9BACT</name>
<dbReference type="AlphaFoldDB" id="A0A7K1UA53"/>
<reference evidence="3 4" key="1">
    <citation type="submission" date="2019-12" db="EMBL/GenBank/DDBJ databases">
        <title>Chitinophaga sp. strain ysch24 (GDMCC 1.1355), whole genome shotgun sequence.</title>
        <authorList>
            <person name="Zhang X."/>
        </authorList>
    </citation>
    <scope>NUCLEOTIDE SEQUENCE [LARGE SCALE GENOMIC DNA]</scope>
    <source>
        <strain evidence="4">ysch24</strain>
    </source>
</reference>
<dbReference type="Proteomes" id="UP000461730">
    <property type="component" value="Unassembled WGS sequence"/>
</dbReference>
<organism evidence="3 4">
    <name type="scientific">Chitinophaga tropicalis</name>
    <dbReference type="NCBI Taxonomy" id="2683588"/>
    <lineage>
        <taxon>Bacteria</taxon>
        <taxon>Pseudomonadati</taxon>
        <taxon>Bacteroidota</taxon>
        <taxon>Chitinophagia</taxon>
        <taxon>Chitinophagales</taxon>
        <taxon>Chitinophagaceae</taxon>
        <taxon>Chitinophaga</taxon>
    </lineage>
</organism>
<feature type="region of interest" description="Disordered" evidence="1">
    <location>
        <begin position="24"/>
        <end position="60"/>
    </location>
</feature>
<feature type="compositionally biased region" description="Basic residues" evidence="1">
    <location>
        <begin position="47"/>
        <end position="60"/>
    </location>
</feature>
<feature type="chain" id="PRO_5029655029" description="Acid-shock protein" evidence="2">
    <location>
        <begin position="23"/>
        <end position="60"/>
    </location>
</feature>
<dbReference type="RefSeq" id="WP_157308679.1">
    <property type="nucleotide sequence ID" value="NZ_WRXN01000012.1"/>
</dbReference>
<dbReference type="EMBL" id="WRXN01000012">
    <property type="protein sequence ID" value="MVT11254.1"/>
    <property type="molecule type" value="Genomic_DNA"/>
</dbReference>
<accession>A0A7K1UA53</accession>
<keyword evidence="2" id="KW-0732">Signal</keyword>
<gene>
    <name evidence="3" type="ORF">GO493_23500</name>
</gene>
<evidence type="ECO:0000313" key="3">
    <source>
        <dbReference type="EMBL" id="MVT11254.1"/>
    </source>
</evidence>
<evidence type="ECO:0000256" key="2">
    <source>
        <dbReference type="SAM" id="SignalP"/>
    </source>
</evidence>